<feature type="compositionally biased region" description="Basic residues" evidence="11">
    <location>
        <begin position="176"/>
        <end position="186"/>
    </location>
</feature>
<dbReference type="PANTHER" id="PTHR45626">
    <property type="entry name" value="TRANSCRIPTION TERMINATION FACTOR 2-RELATED"/>
    <property type="match status" value="1"/>
</dbReference>
<dbReference type="InterPro" id="IPR050628">
    <property type="entry name" value="SNF2_RAD54_helicase_TF"/>
</dbReference>
<dbReference type="EMBL" id="JABMIG020000001">
    <property type="protein sequence ID" value="KAL3805818.1"/>
    <property type="molecule type" value="Genomic_DNA"/>
</dbReference>
<dbReference type="CDD" id="cd18793">
    <property type="entry name" value="SF2_C_SNF"/>
    <property type="match status" value="1"/>
</dbReference>
<dbReference type="GO" id="GO:0016787">
    <property type="term" value="F:hydrolase activity"/>
    <property type="evidence" value="ECO:0007669"/>
    <property type="project" value="UniProtKB-KW"/>
</dbReference>
<dbReference type="Proteomes" id="UP001516023">
    <property type="component" value="Unassembled WGS sequence"/>
</dbReference>
<keyword evidence="8" id="KW-0067">ATP-binding</keyword>
<feature type="compositionally biased region" description="Polar residues" evidence="11">
    <location>
        <begin position="91"/>
        <end position="103"/>
    </location>
</feature>
<comment type="caution">
    <text evidence="15">The sequence shown here is derived from an EMBL/GenBank/DDBJ whole genome shotgun (WGS) entry which is preliminary data.</text>
</comment>
<dbReference type="GO" id="GO:0005524">
    <property type="term" value="F:ATP binding"/>
    <property type="evidence" value="ECO:0007669"/>
    <property type="project" value="UniProtKB-KW"/>
</dbReference>
<dbReference type="InterPro" id="IPR001650">
    <property type="entry name" value="Helicase_C-like"/>
</dbReference>
<dbReference type="InterPro" id="IPR014001">
    <property type="entry name" value="Helicase_ATP-bd"/>
</dbReference>
<dbReference type="InterPro" id="IPR001841">
    <property type="entry name" value="Znf_RING"/>
</dbReference>
<dbReference type="SUPFAM" id="SSF57716">
    <property type="entry name" value="Glucocorticoid receptor-like (DNA-binding domain)"/>
    <property type="match status" value="1"/>
</dbReference>
<keyword evidence="6" id="KW-0347">Helicase</keyword>
<dbReference type="Pfam" id="PF00645">
    <property type="entry name" value="zf-PARP"/>
    <property type="match status" value="1"/>
</dbReference>
<dbReference type="PROSITE" id="PS51194">
    <property type="entry name" value="HELICASE_CTER"/>
    <property type="match status" value="1"/>
</dbReference>
<feature type="domain" description="RING-type" evidence="13">
    <location>
        <begin position="1109"/>
        <end position="1156"/>
    </location>
</feature>
<evidence type="ECO:0000256" key="7">
    <source>
        <dbReference type="ARBA" id="ARBA00022833"/>
    </source>
</evidence>
<feature type="compositionally biased region" description="Basic and acidic residues" evidence="11">
    <location>
        <begin position="227"/>
        <end position="239"/>
    </location>
</feature>
<dbReference type="SMART" id="SM00487">
    <property type="entry name" value="DEXDc"/>
    <property type="match status" value="1"/>
</dbReference>
<gene>
    <name evidence="15" type="ORF">HJC23_007779</name>
</gene>
<feature type="domain" description="PARP-type" evidence="12">
    <location>
        <begin position="278"/>
        <end position="359"/>
    </location>
</feature>
<dbReference type="Gene3D" id="3.40.50.10810">
    <property type="entry name" value="Tandem AAA-ATPase domain"/>
    <property type="match status" value="3"/>
</dbReference>
<dbReference type="Pfam" id="PF00176">
    <property type="entry name" value="SNF2-rel_dom"/>
    <property type="match status" value="2"/>
</dbReference>
<dbReference type="SMART" id="SM01336">
    <property type="entry name" value="zf-PARP"/>
    <property type="match status" value="1"/>
</dbReference>
<feature type="region of interest" description="Disordered" evidence="11">
    <location>
        <begin position="596"/>
        <end position="831"/>
    </location>
</feature>
<feature type="region of interest" description="Disordered" evidence="11">
    <location>
        <begin position="1"/>
        <end position="22"/>
    </location>
</feature>
<accession>A0ABD3QZY6</accession>
<feature type="domain" description="Helicase C-terminal" evidence="14">
    <location>
        <begin position="1219"/>
        <end position="1378"/>
    </location>
</feature>
<comment type="subcellular location">
    <subcellularLocation>
        <location evidence="1">Nucleus</location>
    </subcellularLocation>
</comment>
<evidence type="ECO:0000256" key="8">
    <source>
        <dbReference type="ARBA" id="ARBA00022840"/>
    </source>
</evidence>
<evidence type="ECO:0000256" key="5">
    <source>
        <dbReference type="ARBA" id="ARBA00022801"/>
    </source>
</evidence>
<feature type="compositionally biased region" description="Basic residues" evidence="11">
    <location>
        <begin position="785"/>
        <end position="794"/>
    </location>
</feature>
<dbReference type="Gene3D" id="3.30.40.10">
    <property type="entry name" value="Zinc/RING finger domain, C3HC4 (zinc finger)"/>
    <property type="match status" value="1"/>
</dbReference>
<evidence type="ECO:0000256" key="3">
    <source>
        <dbReference type="ARBA" id="ARBA00022741"/>
    </source>
</evidence>
<evidence type="ECO:0000256" key="6">
    <source>
        <dbReference type="ARBA" id="ARBA00022806"/>
    </source>
</evidence>
<dbReference type="InterPro" id="IPR001510">
    <property type="entry name" value="Znf_PARP"/>
</dbReference>
<evidence type="ECO:0000256" key="2">
    <source>
        <dbReference type="ARBA" id="ARBA00022723"/>
    </source>
</evidence>
<dbReference type="InterPro" id="IPR036957">
    <property type="entry name" value="Znf_PARP_sf"/>
</dbReference>
<dbReference type="SMART" id="SM00490">
    <property type="entry name" value="HELICc"/>
    <property type="match status" value="1"/>
</dbReference>
<keyword evidence="4 10" id="KW-0863">Zinc-finger</keyword>
<dbReference type="Gene3D" id="3.30.1740.10">
    <property type="entry name" value="Zinc finger, PARP-type"/>
    <property type="match status" value="1"/>
</dbReference>
<dbReference type="PROSITE" id="PS50064">
    <property type="entry name" value="ZF_PARP_2"/>
    <property type="match status" value="1"/>
</dbReference>
<feature type="region of interest" description="Disordered" evidence="11">
    <location>
        <begin position="57"/>
        <end position="135"/>
    </location>
</feature>
<keyword evidence="2" id="KW-0479">Metal-binding</keyword>
<evidence type="ECO:0000259" key="12">
    <source>
        <dbReference type="PROSITE" id="PS50064"/>
    </source>
</evidence>
<dbReference type="InterPro" id="IPR027417">
    <property type="entry name" value="P-loop_NTPase"/>
</dbReference>
<dbReference type="Gene3D" id="3.40.50.300">
    <property type="entry name" value="P-loop containing nucleotide triphosphate hydrolases"/>
    <property type="match status" value="1"/>
</dbReference>
<feature type="compositionally biased region" description="Low complexity" evidence="11">
    <location>
        <begin position="211"/>
        <end position="220"/>
    </location>
</feature>
<evidence type="ECO:0000256" key="11">
    <source>
        <dbReference type="SAM" id="MobiDB-lite"/>
    </source>
</evidence>
<keyword evidence="7" id="KW-0862">Zinc</keyword>
<feature type="region of interest" description="Disordered" evidence="11">
    <location>
        <begin position="160"/>
        <end position="283"/>
    </location>
</feature>
<feature type="compositionally biased region" description="Polar residues" evidence="11">
    <location>
        <begin position="272"/>
        <end position="283"/>
    </location>
</feature>
<dbReference type="PROSITE" id="PS50089">
    <property type="entry name" value="ZF_RING_2"/>
    <property type="match status" value="1"/>
</dbReference>
<dbReference type="InterPro" id="IPR049730">
    <property type="entry name" value="SNF2/RAD54-like_C"/>
</dbReference>
<name>A0ABD3QZY6_9STRA</name>
<organism evidence="15 16">
    <name type="scientific">Cyclotella cryptica</name>
    <dbReference type="NCBI Taxonomy" id="29204"/>
    <lineage>
        <taxon>Eukaryota</taxon>
        <taxon>Sar</taxon>
        <taxon>Stramenopiles</taxon>
        <taxon>Ochrophyta</taxon>
        <taxon>Bacillariophyta</taxon>
        <taxon>Coscinodiscophyceae</taxon>
        <taxon>Thalassiosirophycidae</taxon>
        <taxon>Stephanodiscales</taxon>
        <taxon>Stephanodiscaceae</taxon>
        <taxon>Cyclotella</taxon>
    </lineage>
</organism>
<feature type="compositionally biased region" description="Low complexity" evidence="11">
    <location>
        <begin position="749"/>
        <end position="768"/>
    </location>
</feature>
<feature type="compositionally biased region" description="Basic and acidic residues" evidence="11">
    <location>
        <begin position="619"/>
        <end position="654"/>
    </location>
</feature>
<protein>
    <submittedName>
        <fullName evidence="15">Uncharacterized protein</fullName>
    </submittedName>
</protein>
<keyword evidence="5" id="KW-0378">Hydrolase</keyword>
<keyword evidence="3" id="KW-0547">Nucleotide-binding</keyword>
<dbReference type="PANTHER" id="PTHR45626:SF12">
    <property type="entry name" value="DNA REPAIR PROTEIN RAD16"/>
    <property type="match status" value="1"/>
</dbReference>
<dbReference type="GO" id="GO:0008270">
    <property type="term" value="F:zinc ion binding"/>
    <property type="evidence" value="ECO:0007669"/>
    <property type="project" value="UniProtKB-KW"/>
</dbReference>
<dbReference type="SUPFAM" id="SSF57850">
    <property type="entry name" value="RING/U-box"/>
    <property type="match status" value="1"/>
</dbReference>
<feature type="compositionally biased region" description="Basic and acidic residues" evidence="11">
    <location>
        <begin position="775"/>
        <end position="784"/>
    </location>
</feature>
<evidence type="ECO:0000256" key="1">
    <source>
        <dbReference type="ARBA" id="ARBA00004123"/>
    </source>
</evidence>
<dbReference type="InterPro" id="IPR038718">
    <property type="entry name" value="SNF2-like_sf"/>
</dbReference>
<dbReference type="GO" id="GO:0005634">
    <property type="term" value="C:nucleus"/>
    <property type="evidence" value="ECO:0007669"/>
    <property type="project" value="UniProtKB-SubCell"/>
</dbReference>
<keyword evidence="9" id="KW-0539">Nucleus</keyword>
<dbReference type="Pfam" id="PF00271">
    <property type="entry name" value="Helicase_C"/>
    <property type="match status" value="1"/>
</dbReference>
<feature type="compositionally biased region" description="Polar residues" evidence="11">
    <location>
        <begin position="1"/>
        <end position="10"/>
    </location>
</feature>
<dbReference type="InterPro" id="IPR000330">
    <property type="entry name" value="SNF2_N"/>
</dbReference>
<sequence length="1391" mass="153988">MTAQSPFRSDNNNNNNISIRVPHTLFHKTKTDTRHSLSHHRYPIPAMDDANEQIGGKALRRSTRVSKITTTTTTTTTNGRTSGGEAARVTPSPTECDSGSASGEETKKKEEEKETKNTKKRKSGGVTKEKNSSPYFSKRGATLKAVAISKRLELAECDVDEEEELDSDTPLASASKRVKTGAKSRRVGGGGATSETVPTKKAAAKKGNGGARSAAQVESSSAKKKRNEAAKKKGNEADKKNHKKRTNKKLNNDDDDDDSIVSAGKPDGNGGLNQPSPFNVEYSKSSRATCRTCDEVIRKGDVRVGHTPLFRGKPGYMVFRHLHCVVFSEDVTCAEDVINYETLEDADYQRLVEQVEASKYKIKEEKEELEPDELVQKSFEGEIRSEPPGLTATLLPFQIEGFSWMRHQEVKSDIRGGILADEMGMGKTIQTIATILDNRPKLQHCKPNMKHPFSDDLKQRQEEDLLWEKGRKDLHFEWDILKVMKKIRSRDGGGRGGTLVVCPVIALTQWKTEIEKFTDGSLTICTYHGPNRESETPREMLKKYDVVLTTYQVVEADFRKMTSPNRVTCPNCGGKFKIDKLPIHLKYFCGETAQKTEAQARQQRNSDRDGSSRRRGRRPDRPFGKTPGKKDKKDDAVVLKKFKSETTASKKEASTKANTQKKASAKKKETAAAAAAKKLPAARKKTASKKSAEKTDADVGRPGSKRSAARKAATKITKTAAEWMPPDDDSGSDVFQSKESSSDEESELENSSAESDGSSSDSDSDNSALQRARIKQQEALERARNSKGKKKSLPAKKDAKKSFAKNGKKKFDDDSSSSSDESDDEGGAGNDLDMDALVVEAMEGVCAGGVSFLVSFDGGANLVAVSKKLTLYGCKMYCIPDEAHFIKTRSSQTANAAFSLVGIYRWCLSGTPLQNRVGEFYSLVRFLRLDPMAYYYCRAKGCECKNMHYRIVAGVCEDCGHGGVQHYSHFNKYVLNPIQREGYTGDGRRAMFTLKNEVLDKCLLRRTKETKAADMELPPRIVQIKPIRLHPVEEDFYSALYTQTKSSFNDYVDSGTLLNNYAHIFDLLIRMRQSVDHPYLVIYSNKNTNNGQSTPTGDPLMIANGSADCDLCHEPPTDRVVSTCCGAAYCRACVLEYMSGTTGLAASDSLRCPSCRGAFSIDLEARVDLEDDSALNAGATLKKQGGSEFCMPSLKELPHVATGSILRRINLADFATSSKIEALTEELVQMRQKSPGSKAIVFSQFVNMLDLIRWRLHSDPYLEDIGLGARALHGGMNVKARDACLKEFREDHNVRVLLMSLKAGGVALNLTCANYIFLMDPWWNPAQAIDRTHRLGQYRPIRAVRFIAENTVEERILQLQEKKRLVFDGTVGRDAGSLKMLTVEDMKSLFA</sequence>
<feature type="compositionally biased region" description="Basic residues" evidence="11">
    <location>
        <begin position="703"/>
        <end position="713"/>
    </location>
</feature>
<dbReference type="SUPFAM" id="SSF52540">
    <property type="entry name" value="P-loop containing nucleoside triphosphate hydrolases"/>
    <property type="match status" value="3"/>
</dbReference>
<evidence type="ECO:0000259" key="14">
    <source>
        <dbReference type="PROSITE" id="PS51194"/>
    </source>
</evidence>
<dbReference type="InterPro" id="IPR013083">
    <property type="entry name" value="Znf_RING/FYVE/PHD"/>
</dbReference>
<evidence type="ECO:0000313" key="15">
    <source>
        <dbReference type="EMBL" id="KAL3805818.1"/>
    </source>
</evidence>
<evidence type="ECO:0000256" key="10">
    <source>
        <dbReference type="PROSITE-ProRule" id="PRU00175"/>
    </source>
</evidence>
<feature type="compositionally biased region" description="Basic and acidic residues" evidence="11">
    <location>
        <begin position="104"/>
        <end position="117"/>
    </location>
</feature>
<evidence type="ECO:0000313" key="16">
    <source>
        <dbReference type="Proteomes" id="UP001516023"/>
    </source>
</evidence>
<proteinExistence type="predicted"/>
<evidence type="ECO:0000256" key="9">
    <source>
        <dbReference type="ARBA" id="ARBA00023242"/>
    </source>
</evidence>
<dbReference type="GO" id="GO:0004386">
    <property type="term" value="F:helicase activity"/>
    <property type="evidence" value="ECO:0007669"/>
    <property type="project" value="UniProtKB-KW"/>
</dbReference>
<keyword evidence="16" id="KW-1185">Reference proteome</keyword>
<evidence type="ECO:0000259" key="13">
    <source>
        <dbReference type="PROSITE" id="PS50089"/>
    </source>
</evidence>
<feature type="compositionally biased region" description="Basic and acidic residues" evidence="11">
    <location>
        <begin position="690"/>
        <end position="699"/>
    </location>
</feature>
<evidence type="ECO:0000256" key="4">
    <source>
        <dbReference type="ARBA" id="ARBA00022771"/>
    </source>
</evidence>
<reference evidence="15 16" key="1">
    <citation type="journal article" date="2020" name="G3 (Bethesda)">
        <title>Improved Reference Genome for Cyclotella cryptica CCMP332, a Model for Cell Wall Morphogenesis, Salinity Adaptation, and Lipid Production in Diatoms (Bacillariophyta).</title>
        <authorList>
            <person name="Roberts W.R."/>
            <person name="Downey K.M."/>
            <person name="Ruck E.C."/>
            <person name="Traller J.C."/>
            <person name="Alverson A.J."/>
        </authorList>
    </citation>
    <scope>NUCLEOTIDE SEQUENCE [LARGE SCALE GENOMIC DNA]</scope>
    <source>
        <strain evidence="15 16">CCMP332</strain>
    </source>
</reference>